<accession>A0A382DG22</accession>
<evidence type="ECO:0000313" key="8">
    <source>
        <dbReference type="EMBL" id="SVB36567.1"/>
    </source>
</evidence>
<dbReference type="GO" id="GO:0016887">
    <property type="term" value="F:ATP hydrolysis activity"/>
    <property type="evidence" value="ECO:0007669"/>
    <property type="project" value="InterPro"/>
</dbReference>
<evidence type="ECO:0000256" key="2">
    <source>
        <dbReference type="ARBA" id="ARBA00022448"/>
    </source>
</evidence>
<dbReference type="PROSITE" id="PS00211">
    <property type="entry name" value="ABC_TRANSPORTER_1"/>
    <property type="match status" value="1"/>
</dbReference>
<keyword evidence="2" id="KW-0813">Transport</keyword>
<evidence type="ECO:0000256" key="6">
    <source>
        <dbReference type="ARBA" id="ARBA00023136"/>
    </source>
</evidence>
<dbReference type="SUPFAM" id="SSF52540">
    <property type="entry name" value="P-loop containing nucleoside triphosphate hydrolases"/>
    <property type="match status" value="1"/>
</dbReference>
<dbReference type="Pfam" id="PF08352">
    <property type="entry name" value="oligo_HPY"/>
    <property type="match status" value="1"/>
</dbReference>
<keyword evidence="6" id="KW-0472">Membrane</keyword>
<dbReference type="GO" id="GO:0016020">
    <property type="term" value="C:membrane"/>
    <property type="evidence" value="ECO:0007669"/>
    <property type="project" value="UniProtKB-SubCell"/>
</dbReference>
<comment type="subcellular location">
    <subcellularLocation>
        <location evidence="1">Membrane</location>
    </subcellularLocation>
</comment>
<sequence>VDGKVIFDGQDLITMTEEEMQAVRGRNIGMIFQEPMTSLNPVLTIGNQLEEPLKLHLGMTKQQSASRSKELLELVGIPDTETRLKSFPHQISGGQRQRVMIAMALSCEPKLLIADEATTALDVTIQAQILEIIKDLTDRLGTSVIIITHNLGVVARYADSVNVMYAGRIREYGNLDQVYKEPKHPYTVGLLNSVPTLDLDANLRLEPIRGEIPNLTDLPEGCAFIDRCDYAVPLCEKSDPELIEIDRGHFGACWEHERVNRLIPGVTP</sequence>
<feature type="domain" description="ABC transporter" evidence="7">
    <location>
        <begin position="1"/>
        <end position="191"/>
    </location>
</feature>
<keyword evidence="4" id="KW-0547">Nucleotide-binding</keyword>
<dbReference type="InterPro" id="IPR013563">
    <property type="entry name" value="Oligopep_ABC_C"/>
</dbReference>
<protein>
    <recommendedName>
        <fullName evidence="7">ABC transporter domain-containing protein</fullName>
    </recommendedName>
</protein>
<dbReference type="PANTHER" id="PTHR43297:SF2">
    <property type="entry name" value="DIPEPTIDE TRANSPORT ATP-BINDING PROTEIN DPPD"/>
    <property type="match status" value="1"/>
</dbReference>
<dbReference type="GO" id="GO:0005524">
    <property type="term" value="F:ATP binding"/>
    <property type="evidence" value="ECO:0007669"/>
    <property type="project" value="UniProtKB-KW"/>
</dbReference>
<dbReference type="FunFam" id="3.40.50.300:FF:000016">
    <property type="entry name" value="Oligopeptide ABC transporter ATP-binding component"/>
    <property type="match status" value="1"/>
</dbReference>
<evidence type="ECO:0000256" key="3">
    <source>
        <dbReference type="ARBA" id="ARBA00022475"/>
    </source>
</evidence>
<evidence type="ECO:0000256" key="1">
    <source>
        <dbReference type="ARBA" id="ARBA00004370"/>
    </source>
</evidence>
<dbReference type="AlphaFoldDB" id="A0A382DG22"/>
<evidence type="ECO:0000259" key="7">
    <source>
        <dbReference type="PROSITE" id="PS50893"/>
    </source>
</evidence>
<reference evidence="8" key="1">
    <citation type="submission" date="2018-05" db="EMBL/GenBank/DDBJ databases">
        <authorList>
            <person name="Lanie J.A."/>
            <person name="Ng W.-L."/>
            <person name="Kazmierczak K.M."/>
            <person name="Andrzejewski T.M."/>
            <person name="Davidsen T.M."/>
            <person name="Wayne K.J."/>
            <person name="Tettelin H."/>
            <person name="Glass J.I."/>
            <person name="Rusch D."/>
            <person name="Podicherti R."/>
            <person name="Tsui H.-C.T."/>
            <person name="Winkler M.E."/>
        </authorList>
    </citation>
    <scope>NUCLEOTIDE SEQUENCE</scope>
</reference>
<evidence type="ECO:0000256" key="4">
    <source>
        <dbReference type="ARBA" id="ARBA00022741"/>
    </source>
</evidence>
<dbReference type="CDD" id="cd03257">
    <property type="entry name" value="ABC_NikE_OppD_transporters"/>
    <property type="match status" value="1"/>
</dbReference>
<dbReference type="PANTHER" id="PTHR43297">
    <property type="entry name" value="OLIGOPEPTIDE TRANSPORT ATP-BINDING PROTEIN APPD"/>
    <property type="match status" value="1"/>
</dbReference>
<dbReference type="Gene3D" id="3.40.50.300">
    <property type="entry name" value="P-loop containing nucleotide triphosphate hydrolases"/>
    <property type="match status" value="1"/>
</dbReference>
<dbReference type="InterPro" id="IPR017871">
    <property type="entry name" value="ABC_transporter-like_CS"/>
</dbReference>
<dbReference type="EMBL" id="UINC01038892">
    <property type="protein sequence ID" value="SVB36567.1"/>
    <property type="molecule type" value="Genomic_DNA"/>
</dbReference>
<keyword evidence="3" id="KW-1003">Cell membrane</keyword>
<feature type="non-terminal residue" evidence="8">
    <location>
        <position position="1"/>
    </location>
</feature>
<proteinExistence type="predicted"/>
<dbReference type="GO" id="GO:0015833">
    <property type="term" value="P:peptide transport"/>
    <property type="evidence" value="ECO:0007669"/>
    <property type="project" value="InterPro"/>
</dbReference>
<dbReference type="InterPro" id="IPR003439">
    <property type="entry name" value="ABC_transporter-like_ATP-bd"/>
</dbReference>
<dbReference type="NCBIfam" id="TIGR01727">
    <property type="entry name" value="oligo_HPY"/>
    <property type="match status" value="1"/>
</dbReference>
<name>A0A382DG22_9ZZZZ</name>
<keyword evidence="5" id="KW-0067">ATP-binding</keyword>
<gene>
    <name evidence="8" type="ORF">METZ01_LOCUS189421</name>
</gene>
<dbReference type="InterPro" id="IPR050388">
    <property type="entry name" value="ABC_Ni/Peptide_Import"/>
</dbReference>
<organism evidence="8">
    <name type="scientific">marine metagenome</name>
    <dbReference type="NCBI Taxonomy" id="408172"/>
    <lineage>
        <taxon>unclassified sequences</taxon>
        <taxon>metagenomes</taxon>
        <taxon>ecological metagenomes</taxon>
    </lineage>
</organism>
<dbReference type="InterPro" id="IPR027417">
    <property type="entry name" value="P-loop_NTPase"/>
</dbReference>
<dbReference type="PROSITE" id="PS50893">
    <property type="entry name" value="ABC_TRANSPORTER_2"/>
    <property type="match status" value="1"/>
</dbReference>
<dbReference type="Pfam" id="PF00005">
    <property type="entry name" value="ABC_tran"/>
    <property type="match status" value="1"/>
</dbReference>
<evidence type="ECO:0000256" key="5">
    <source>
        <dbReference type="ARBA" id="ARBA00022840"/>
    </source>
</evidence>